<reference evidence="3 4" key="1">
    <citation type="submission" date="2019-09" db="EMBL/GenBank/DDBJ databases">
        <title>YIM 132548 draft genome.</title>
        <authorList>
            <person name="Jiang L."/>
        </authorList>
    </citation>
    <scope>NUCLEOTIDE SEQUENCE [LARGE SCALE GENOMIC DNA]</scope>
    <source>
        <strain evidence="3 4">YIM 132548</strain>
    </source>
</reference>
<dbReference type="GO" id="GO:0034220">
    <property type="term" value="P:monoatomic ion transmembrane transport"/>
    <property type="evidence" value="ECO:0007669"/>
    <property type="project" value="UniProtKB-KW"/>
</dbReference>
<name>A0A6N6MM28_9HYPH</name>
<dbReference type="SUPFAM" id="SSF81324">
    <property type="entry name" value="Voltage-gated potassium channels"/>
    <property type="match status" value="1"/>
</dbReference>
<dbReference type="Pfam" id="PF07885">
    <property type="entry name" value="Ion_trans_2"/>
    <property type="match status" value="1"/>
</dbReference>
<keyword evidence="1" id="KW-0472">Membrane</keyword>
<keyword evidence="4" id="KW-1185">Reference proteome</keyword>
<gene>
    <name evidence="3" type="ORF">F6X51_16700</name>
</gene>
<feature type="transmembrane region" description="Helical" evidence="1">
    <location>
        <begin position="44"/>
        <end position="61"/>
    </location>
</feature>
<keyword evidence="3" id="KW-0406">Ion transport</keyword>
<sequence>MLTQLMVGAGASVCGITIHSFMMAAVLRVARSHAVRPGYSSMSLAWIMSSAVCVLMAAHTLEVTIWAAIYKAVGIAPVGADLFYFAFVNYTTLGYGDLIPVARWRLLGPVAAMNGILLFGWSTAVIFEILRRTLMRMDEVVR</sequence>
<dbReference type="InterPro" id="IPR013099">
    <property type="entry name" value="K_chnl_dom"/>
</dbReference>
<accession>A0A6N6MM28</accession>
<evidence type="ECO:0000313" key="3">
    <source>
        <dbReference type="EMBL" id="KAB1072338.1"/>
    </source>
</evidence>
<comment type="caution">
    <text evidence="3">The sequence shown here is derived from an EMBL/GenBank/DDBJ whole genome shotgun (WGS) entry which is preliminary data.</text>
</comment>
<organism evidence="3 4">
    <name type="scientific">Methylobacterium planeticum</name>
    <dbReference type="NCBI Taxonomy" id="2615211"/>
    <lineage>
        <taxon>Bacteria</taxon>
        <taxon>Pseudomonadati</taxon>
        <taxon>Pseudomonadota</taxon>
        <taxon>Alphaproteobacteria</taxon>
        <taxon>Hyphomicrobiales</taxon>
        <taxon>Methylobacteriaceae</taxon>
        <taxon>Methylobacterium</taxon>
    </lineage>
</organism>
<keyword evidence="1" id="KW-1133">Transmembrane helix</keyword>
<dbReference type="RefSeq" id="WP_150964804.1">
    <property type="nucleotide sequence ID" value="NZ_VZZJ01000014.1"/>
</dbReference>
<keyword evidence="1" id="KW-0812">Transmembrane</keyword>
<proteinExistence type="predicted"/>
<evidence type="ECO:0000259" key="2">
    <source>
        <dbReference type="Pfam" id="PF07885"/>
    </source>
</evidence>
<dbReference type="AlphaFoldDB" id="A0A6N6MM28"/>
<dbReference type="Gene3D" id="1.10.287.70">
    <property type="match status" value="1"/>
</dbReference>
<dbReference type="Proteomes" id="UP000441523">
    <property type="component" value="Unassembled WGS sequence"/>
</dbReference>
<keyword evidence="3" id="KW-0813">Transport</keyword>
<dbReference type="EMBL" id="VZZJ01000014">
    <property type="protein sequence ID" value="KAB1072338.1"/>
    <property type="molecule type" value="Genomic_DNA"/>
</dbReference>
<protein>
    <submittedName>
        <fullName evidence="3">Two pore domain potassium channel family protein</fullName>
    </submittedName>
</protein>
<evidence type="ECO:0000256" key="1">
    <source>
        <dbReference type="SAM" id="Phobius"/>
    </source>
</evidence>
<feature type="transmembrane region" description="Helical" evidence="1">
    <location>
        <begin position="68"/>
        <end position="87"/>
    </location>
</feature>
<feature type="domain" description="Potassium channel" evidence="2">
    <location>
        <begin position="61"/>
        <end position="131"/>
    </location>
</feature>
<feature type="transmembrane region" description="Helical" evidence="1">
    <location>
        <begin position="107"/>
        <end position="127"/>
    </location>
</feature>
<evidence type="ECO:0000313" key="4">
    <source>
        <dbReference type="Proteomes" id="UP000441523"/>
    </source>
</evidence>
<keyword evidence="3" id="KW-0407">Ion channel</keyword>